<feature type="repeat" description="ANK" evidence="1">
    <location>
        <begin position="231"/>
        <end position="264"/>
    </location>
</feature>
<dbReference type="Gene3D" id="1.25.40.20">
    <property type="entry name" value="Ankyrin repeat-containing domain"/>
    <property type="match status" value="4"/>
</dbReference>
<feature type="repeat" description="ANK" evidence="1">
    <location>
        <begin position="568"/>
        <end position="600"/>
    </location>
</feature>
<dbReference type="SUPFAM" id="SSF48403">
    <property type="entry name" value="Ankyrin repeat"/>
    <property type="match status" value="2"/>
</dbReference>
<dbReference type="PANTHER" id="PTHR24133">
    <property type="entry name" value="ANKYRIN DOMAIN-CONTAINING"/>
    <property type="match status" value="1"/>
</dbReference>
<evidence type="ECO:0000313" key="3">
    <source>
        <dbReference type="Proteomes" id="UP001163046"/>
    </source>
</evidence>
<gene>
    <name evidence="2" type="ORF">OS493_019786</name>
</gene>
<keyword evidence="1" id="KW-0040">ANK repeat</keyword>
<feature type="repeat" description="ANK" evidence="1">
    <location>
        <begin position="78"/>
        <end position="110"/>
    </location>
</feature>
<dbReference type="AlphaFoldDB" id="A0A9X0CR28"/>
<evidence type="ECO:0000256" key="1">
    <source>
        <dbReference type="PROSITE-ProRule" id="PRU00023"/>
    </source>
</evidence>
<sequence length="746" mass="82579">MNGLQVIATENFVSVKRQDTKHSVITTLSLIRDGDKSALSKHVLTLAQHIAYGGWKEAYVKEFLHFPSQTVNSTDPQSNRTLLHLAATINSTDVLELVLRHFSFVDCVDNRGITPAFLAAEHGLVDNLALLAKKGAKLVSGHEKVVSRLISEETNALNCYDYTGRTPLHEAVRKNDAKLVDILLEKQPQKIHYKCYHWQNVGTQVEEDELVLSGVLSIEESIDYHKDICHCGYTPLHLAARYGHENLGISLIFKRGAHVDARDCSGATALHVAACHNQQGFVNIFSHSKVGGDINSKTLNGSSPLHSAAACGAVEVIDYLLYWKANLTADDNHGMTPLHYSILNVKSSQLYPNVFLNDSCVNESLIQRNATLEKRDKQGKTPLEVAIENATIVPKHLPFALAKGIDELHGYINDHEMVVSLLLRHGASFKRCKRSGSSLLHRAIVNQQPYSVQLLLLKGASLTCKDSLGRTPLVTYLQNGGNWTDVVLKHFNVSVAVKCGKPFNVSVFHLLSYRPPTLTEDNFFEYRKCDRGGECDHSESELRKGPLAEAIESHPLKHSVINSCLDADGFTPLHRASQGANLVAIRYLLANGANDSILSPHGYDALSLAVLHAGSNLWRLYGLNNADERLLGITEASDAAIELLHHAVKTRGYRIRCDSSKPELTLYHLAASRGLVKFIDELFKDRKPHQLDVDCPNMDGITPMYLAKLFGNKVKKGLYNPWDHVVSIIKSHGVRCDTLAKMLNII</sequence>
<dbReference type="Pfam" id="PF12796">
    <property type="entry name" value="Ank_2"/>
    <property type="match status" value="2"/>
</dbReference>
<dbReference type="PROSITE" id="PS50088">
    <property type="entry name" value="ANK_REPEAT"/>
    <property type="match status" value="6"/>
</dbReference>
<feature type="repeat" description="ANK" evidence="1">
    <location>
        <begin position="435"/>
        <end position="467"/>
    </location>
</feature>
<dbReference type="SMART" id="SM00248">
    <property type="entry name" value="ANK"/>
    <property type="match status" value="11"/>
</dbReference>
<dbReference type="InterPro" id="IPR002110">
    <property type="entry name" value="Ankyrin_rpt"/>
</dbReference>
<dbReference type="PANTHER" id="PTHR24133:SF40">
    <property type="entry name" value="ANKYRIN REPEAT DOMAIN 44"/>
    <property type="match status" value="1"/>
</dbReference>
<protein>
    <submittedName>
        <fullName evidence="2">Uncharacterized protein</fullName>
    </submittedName>
</protein>
<evidence type="ECO:0000313" key="2">
    <source>
        <dbReference type="EMBL" id="KAJ7372341.1"/>
    </source>
</evidence>
<reference evidence="2" key="1">
    <citation type="submission" date="2023-01" db="EMBL/GenBank/DDBJ databases">
        <title>Genome assembly of the deep-sea coral Lophelia pertusa.</title>
        <authorList>
            <person name="Herrera S."/>
            <person name="Cordes E."/>
        </authorList>
    </citation>
    <scope>NUCLEOTIDE SEQUENCE</scope>
    <source>
        <strain evidence="2">USNM1676648</strain>
        <tissue evidence="2">Polyp</tissue>
    </source>
</reference>
<comment type="caution">
    <text evidence="2">The sequence shown here is derived from an EMBL/GenBank/DDBJ whole genome shotgun (WGS) entry which is preliminary data.</text>
</comment>
<dbReference type="InterPro" id="IPR052391">
    <property type="entry name" value="E3_Ligase-Neurotoxin"/>
</dbReference>
<dbReference type="Pfam" id="PF00023">
    <property type="entry name" value="Ank"/>
    <property type="match status" value="3"/>
</dbReference>
<name>A0A9X0CR28_9CNID</name>
<dbReference type="PROSITE" id="PS50297">
    <property type="entry name" value="ANK_REP_REGION"/>
    <property type="match status" value="4"/>
</dbReference>
<proteinExistence type="predicted"/>
<dbReference type="InterPro" id="IPR036770">
    <property type="entry name" value="Ankyrin_rpt-contain_sf"/>
</dbReference>
<organism evidence="2 3">
    <name type="scientific">Desmophyllum pertusum</name>
    <dbReference type="NCBI Taxonomy" id="174260"/>
    <lineage>
        <taxon>Eukaryota</taxon>
        <taxon>Metazoa</taxon>
        <taxon>Cnidaria</taxon>
        <taxon>Anthozoa</taxon>
        <taxon>Hexacorallia</taxon>
        <taxon>Scleractinia</taxon>
        <taxon>Caryophylliina</taxon>
        <taxon>Caryophylliidae</taxon>
        <taxon>Desmophyllum</taxon>
    </lineage>
</organism>
<feature type="repeat" description="ANK" evidence="1">
    <location>
        <begin position="300"/>
        <end position="332"/>
    </location>
</feature>
<dbReference type="PRINTS" id="PR01415">
    <property type="entry name" value="ANKYRIN"/>
</dbReference>
<dbReference type="EMBL" id="MU826837">
    <property type="protein sequence ID" value="KAJ7372341.1"/>
    <property type="molecule type" value="Genomic_DNA"/>
</dbReference>
<keyword evidence="3" id="KW-1185">Reference proteome</keyword>
<feature type="repeat" description="ANK" evidence="1">
    <location>
        <begin position="163"/>
        <end position="186"/>
    </location>
</feature>
<dbReference type="OrthoDB" id="5958610at2759"/>
<dbReference type="Proteomes" id="UP001163046">
    <property type="component" value="Unassembled WGS sequence"/>
</dbReference>
<accession>A0A9X0CR28</accession>